<keyword evidence="3" id="KW-0966">Cell projection</keyword>
<comment type="caution">
    <text evidence="3">The sequence shown here is derived from an EMBL/GenBank/DDBJ whole genome shotgun (WGS) entry which is preliminary data.</text>
</comment>
<gene>
    <name evidence="3" type="ORF">HNQ59_003616</name>
</gene>
<feature type="signal peptide" evidence="2">
    <location>
        <begin position="1"/>
        <end position="22"/>
    </location>
</feature>
<reference evidence="3 4" key="1">
    <citation type="submission" date="2020-08" db="EMBL/GenBank/DDBJ databases">
        <title>Genomic Encyclopedia of Type Strains, Phase IV (KMG-IV): sequencing the most valuable type-strain genomes for metagenomic binning, comparative biology and taxonomic classification.</title>
        <authorList>
            <person name="Goeker M."/>
        </authorList>
    </citation>
    <scope>NUCLEOTIDE SEQUENCE [LARGE SCALE GENOMIC DNA]</scope>
    <source>
        <strain evidence="3 4">DSM 27165</strain>
    </source>
</reference>
<keyword evidence="3" id="KW-0969">Cilium</keyword>
<keyword evidence="2" id="KW-0732">Signal</keyword>
<evidence type="ECO:0000313" key="4">
    <source>
        <dbReference type="Proteomes" id="UP000575898"/>
    </source>
</evidence>
<accession>A0A840MSX9</accession>
<evidence type="ECO:0000256" key="2">
    <source>
        <dbReference type="SAM" id="SignalP"/>
    </source>
</evidence>
<dbReference type="Proteomes" id="UP000575898">
    <property type="component" value="Unassembled WGS sequence"/>
</dbReference>
<keyword evidence="1" id="KW-0472">Membrane</keyword>
<protein>
    <submittedName>
        <fullName evidence="3">Flagellar biogenesis protein FliO</fullName>
    </submittedName>
</protein>
<keyword evidence="3" id="KW-0282">Flagellum</keyword>
<keyword evidence="4" id="KW-1185">Reference proteome</keyword>
<feature type="transmembrane region" description="Helical" evidence="1">
    <location>
        <begin position="48"/>
        <end position="70"/>
    </location>
</feature>
<keyword evidence="1" id="KW-0812">Transmembrane</keyword>
<organism evidence="3 4">
    <name type="scientific">Chitinivorax tropicus</name>
    <dbReference type="NCBI Taxonomy" id="714531"/>
    <lineage>
        <taxon>Bacteria</taxon>
        <taxon>Pseudomonadati</taxon>
        <taxon>Pseudomonadota</taxon>
        <taxon>Betaproteobacteria</taxon>
        <taxon>Chitinivorax</taxon>
    </lineage>
</organism>
<evidence type="ECO:0000313" key="3">
    <source>
        <dbReference type="EMBL" id="MBB5020297.1"/>
    </source>
</evidence>
<dbReference type="RefSeq" id="WP_184041698.1">
    <property type="nucleotide sequence ID" value="NZ_JACHHY010000030.1"/>
</dbReference>
<proteinExistence type="predicted"/>
<feature type="chain" id="PRO_5032382233" evidence="2">
    <location>
        <begin position="23"/>
        <end position="140"/>
    </location>
</feature>
<dbReference type="AlphaFoldDB" id="A0A840MSX9"/>
<dbReference type="EMBL" id="JACHHY010000030">
    <property type="protein sequence ID" value="MBB5020297.1"/>
    <property type="molecule type" value="Genomic_DNA"/>
</dbReference>
<keyword evidence="1" id="KW-1133">Transmembrane helix</keyword>
<evidence type="ECO:0000256" key="1">
    <source>
        <dbReference type="SAM" id="Phobius"/>
    </source>
</evidence>
<name>A0A840MSX9_9PROT</name>
<sequence>MRHLLPAIMTACLLMGAATVEAAPIESPPSVGGSSIPFKRPSPGEDSMVARMVGALAIAGLSALGIALLIRRYGLKITGSMRPSKRLVLQERLRVSPGTQLLVVRFDETDLLIAENANGVTILQRHRQCPPCQEEKTIDV</sequence>